<feature type="compositionally biased region" description="Basic residues" evidence="1">
    <location>
        <begin position="334"/>
        <end position="351"/>
    </location>
</feature>
<name>A0A1D3CXE7_9EIME</name>
<feature type="compositionally biased region" description="Polar residues" evidence="1">
    <location>
        <begin position="262"/>
        <end position="286"/>
    </location>
</feature>
<keyword evidence="3" id="KW-1185">Reference proteome</keyword>
<dbReference type="VEuPathDB" id="ToxoDB:LOC34619743"/>
<dbReference type="AlphaFoldDB" id="A0A1D3CXE7"/>
<protein>
    <submittedName>
        <fullName evidence="2">Adhesion regulating</fullName>
    </submittedName>
</protein>
<accession>A0A1D3CXE7</accession>
<feature type="compositionally biased region" description="Acidic residues" evidence="1">
    <location>
        <begin position="429"/>
        <end position="439"/>
    </location>
</feature>
<feature type="compositionally biased region" description="Low complexity" evidence="1">
    <location>
        <begin position="127"/>
        <end position="138"/>
    </location>
</feature>
<proteinExistence type="predicted"/>
<sequence length="744" mass="81947">MQHHTGDRKSQTAIVLTDSEAEEPQEGLPTPRRSRRLQSGEAFRGNEELLGTVSLRRRRRRPVKLHDSEDDTEEGPTCWGGTPQADNSQSPRSCSPIRRRSARLEALSDSAVSTPQPSLKRGAAKAPSPGDGWSSPSPAKTARMHLSPPPSTTTRKFVDCVTPVGTPASCRPRKRLRHSSATSIGIPQVCPPEEDTSSLSRAKRCSRPLTVPGEGSEEEDTTKSERGGGRLPSRSTSCSTSPLRAADRRRLSTGSGLRKSHVPSSSSPTAIANTDAVSGINESSPQPAGHRRLRKQQHEPAPELQEQEKTQHTDQNPLEPPAGMRPSQKELRQRLHHLARKVREKSLKARGLHAPEVSETEEESNESSACERGGSKKGMSSCRRAPQSARKASRFFSYSRDLQEAASDSEESAGSFIADSPNGGPEPTSESEEALDSESSDSSGDEAVKALRYHHRLMEMRGKKTHVEQTMRLKECFQLYVYSLALNLFSPQLGLRQLQDRGGRCQGDDGKRLLLAVSSSPTARALKTLSEMEIGRLVAATDRIESLTLAKRNAMETHAFPPECKSQLKSYAECRLSGSPELQGAVTRCIVCRRHAARHYCLDLLGAVYDSDALWEGDCTSWLAAQGLAWLCPEAPPVPRKERPKGLVAAYEDREGQELPVGSKCGKQAASWHDIHHYKGRLLLSIHALLRLRPVEELKDPKAAAARLQETIVQPFVVYFRPSQVHADGFFEEWEEIIRLPIPR</sequence>
<dbReference type="VEuPathDB" id="ToxoDB:cyc_02977"/>
<evidence type="ECO:0000313" key="3">
    <source>
        <dbReference type="Proteomes" id="UP000095192"/>
    </source>
</evidence>
<organism evidence="2 3">
    <name type="scientific">Cyclospora cayetanensis</name>
    <dbReference type="NCBI Taxonomy" id="88456"/>
    <lineage>
        <taxon>Eukaryota</taxon>
        <taxon>Sar</taxon>
        <taxon>Alveolata</taxon>
        <taxon>Apicomplexa</taxon>
        <taxon>Conoidasida</taxon>
        <taxon>Coccidia</taxon>
        <taxon>Eucoccidiorida</taxon>
        <taxon>Eimeriorina</taxon>
        <taxon>Eimeriidae</taxon>
        <taxon>Cyclospora</taxon>
    </lineage>
</organism>
<feature type="compositionally biased region" description="Polar residues" evidence="1">
    <location>
        <begin position="233"/>
        <end position="242"/>
    </location>
</feature>
<evidence type="ECO:0000313" key="2">
    <source>
        <dbReference type="EMBL" id="OEH75866.1"/>
    </source>
</evidence>
<evidence type="ECO:0000256" key="1">
    <source>
        <dbReference type="SAM" id="MobiDB-lite"/>
    </source>
</evidence>
<gene>
    <name evidence="2" type="ORF">cyc_02977</name>
</gene>
<feature type="region of interest" description="Disordered" evidence="1">
    <location>
        <begin position="1"/>
        <end position="446"/>
    </location>
</feature>
<dbReference type="InParanoid" id="A0A1D3CXE7"/>
<feature type="compositionally biased region" description="Basic and acidic residues" evidence="1">
    <location>
        <begin position="296"/>
        <end position="312"/>
    </location>
</feature>
<comment type="caution">
    <text evidence="2">The sequence shown here is derived from an EMBL/GenBank/DDBJ whole genome shotgun (WGS) entry which is preliminary data.</text>
</comment>
<feature type="compositionally biased region" description="Basic and acidic residues" evidence="1">
    <location>
        <begin position="1"/>
        <end position="10"/>
    </location>
</feature>
<reference evidence="2 3" key="1">
    <citation type="journal article" date="2016" name="BMC Genomics">
        <title>Comparative genomics reveals Cyclospora cayetanensis possesses coccidia-like metabolism and invasion components but unique surface antigens.</title>
        <authorList>
            <person name="Liu S."/>
            <person name="Wang L."/>
            <person name="Zheng H."/>
            <person name="Xu Z."/>
            <person name="Roellig D.M."/>
            <person name="Li N."/>
            <person name="Frace M.A."/>
            <person name="Tang K."/>
            <person name="Arrowood M.J."/>
            <person name="Moss D.M."/>
            <person name="Zhang L."/>
            <person name="Feng Y."/>
            <person name="Xiao L."/>
        </authorList>
    </citation>
    <scope>NUCLEOTIDE SEQUENCE [LARGE SCALE GENOMIC DNA]</scope>
    <source>
        <strain evidence="2 3">CHN_HEN01</strain>
    </source>
</reference>
<dbReference type="EMBL" id="JROU02001599">
    <property type="protein sequence ID" value="OEH75866.1"/>
    <property type="molecule type" value="Genomic_DNA"/>
</dbReference>
<dbReference type="Proteomes" id="UP000095192">
    <property type="component" value="Unassembled WGS sequence"/>
</dbReference>